<evidence type="ECO:0000313" key="6">
    <source>
        <dbReference type="EMBL" id="GAI30723.1"/>
    </source>
</evidence>
<dbReference type="EMBL" id="BARV01019427">
    <property type="protein sequence ID" value="GAI30723.1"/>
    <property type="molecule type" value="Genomic_DNA"/>
</dbReference>
<dbReference type="AlphaFoldDB" id="X1MHG1"/>
<dbReference type="SUPFAM" id="SSF51445">
    <property type="entry name" value="(Trans)glycosidases"/>
    <property type="match status" value="1"/>
</dbReference>
<feature type="non-terminal residue" evidence="6">
    <location>
        <position position="249"/>
    </location>
</feature>
<dbReference type="InterPro" id="IPR001547">
    <property type="entry name" value="Glyco_hydro_5"/>
</dbReference>
<keyword evidence="2" id="KW-0119">Carbohydrate metabolism</keyword>
<dbReference type="GO" id="GO:0009251">
    <property type="term" value="P:glucan catabolic process"/>
    <property type="evidence" value="ECO:0007669"/>
    <property type="project" value="TreeGrafter"/>
</dbReference>
<dbReference type="Pfam" id="PF00150">
    <property type="entry name" value="Cellulase"/>
    <property type="match status" value="1"/>
</dbReference>
<dbReference type="Gene3D" id="3.20.20.80">
    <property type="entry name" value="Glycosidases"/>
    <property type="match status" value="1"/>
</dbReference>
<dbReference type="PANTHER" id="PTHR31297:SF41">
    <property type="entry name" value="ENDOGLUCANASE, PUTATIVE (AFU_ORTHOLOGUE AFUA_5G01830)-RELATED"/>
    <property type="match status" value="1"/>
</dbReference>
<dbReference type="InterPro" id="IPR050386">
    <property type="entry name" value="Glycosyl_hydrolase_5"/>
</dbReference>
<sequence>MSLPWLHVDGKWIRDEAGNRIALRGVGCDYTAYRKWDWLEEFIQQIAGRGYNHVRLAFTMEPFHAHHVPYQPDWMDIAVDLCEQYGIYAVLTCMDWWASPKHQGWEEPLPLHEQDWLNMWREIAERYKDRSVVAAYELYNEPLGSGLTPDGKNQVDCYLDAMAVIREVDTKHPFIVYEDSHNLFHTLETEAGIADRLLWHPNTVRTDTIYASHHWWAGKDLPEDFAEAYRQAVMYVEGLKYYSDWLGVC</sequence>
<gene>
    <name evidence="6" type="ORF">S06H3_32650</name>
</gene>
<evidence type="ECO:0000256" key="4">
    <source>
        <dbReference type="ARBA" id="ARBA00023326"/>
    </source>
</evidence>
<proteinExistence type="predicted"/>
<dbReference type="InterPro" id="IPR017853">
    <property type="entry name" value="GH"/>
</dbReference>
<accession>X1MHG1</accession>
<dbReference type="PANTHER" id="PTHR31297">
    <property type="entry name" value="GLUCAN ENDO-1,6-BETA-GLUCOSIDASE B"/>
    <property type="match status" value="1"/>
</dbReference>
<protein>
    <recommendedName>
        <fullName evidence="5">Glycoside hydrolase family 5 domain-containing protein</fullName>
    </recommendedName>
</protein>
<reference evidence="6" key="1">
    <citation type="journal article" date="2014" name="Front. Microbiol.">
        <title>High frequency of phylogenetically diverse reductive dehalogenase-homologous genes in deep subseafloor sedimentary metagenomes.</title>
        <authorList>
            <person name="Kawai M."/>
            <person name="Futagami T."/>
            <person name="Toyoda A."/>
            <person name="Takaki Y."/>
            <person name="Nishi S."/>
            <person name="Hori S."/>
            <person name="Arai W."/>
            <person name="Tsubouchi T."/>
            <person name="Morono Y."/>
            <person name="Uchiyama I."/>
            <person name="Ito T."/>
            <person name="Fujiyama A."/>
            <person name="Inagaki F."/>
            <person name="Takami H."/>
        </authorList>
    </citation>
    <scope>NUCLEOTIDE SEQUENCE</scope>
    <source>
        <strain evidence="6">Expedition CK06-06</strain>
    </source>
</reference>
<dbReference type="GO" id="GO:0008422">
    <property type="term" value="F:beta-glucosidase activity"/>
    <property type="evidence" value="ECO:0007669"/>
    <property type="project" value="TreeGrafter"/>
</dbReference>
<dbReference type="GO" id="GO:0009986">
    <property type="term" value="C:cell surface"/>
    <property type="evidence" value="ECO:0007669"/>
    <property type="project" value="TreeGrafter"/>
</dbReference>
<dbReference type="GO" id="GO:0005576">
    <property type="term" value="C:extracellular region"/>
    <property type="evidence" value="ECO:0007669"/>
    <property type="project" value="TreeGrafter"/>
</dbReference>
<evidence type="ECO:0000256" key="3">
    <source>
        <dbReference type="ARBA" id="ARBA00023295"/>
    </source>
</evidence>
<name>X1MHG1_9ZZZZ</name>
<keyword evidence="3" id="KW-0326">Glycosidase</keyword>
<organism evidence="6">
    <name type="scientific">marine sediment metagenome</name>
    <dbReference type="NCBI Taxonomy" id="412755"/>
    <lineage>
        <taxon>unclassified sequences</taxon>
        <taxon>metagenomes</taxon>
        <taxon>ecological metagenomes</taxon>
    </lineage>
</organism>
<feature type="domain" description="Glycoside hydrolase family 5" evidence="5">
    <location>
        <begin position="15"/>
        <end position="213"/>
    </location>
</feature>
<evidence type="ECO:0000259" key="5">
    <source>
        <dbReference type="Pfam" id="PF00150"/>
    </source>
</evidence>
<evidence type="ECO:0000256" key="1">
    <source>
        <dbReference type="ARBA" id="ARBA00022801"/>
    </source>
</evidence>
<keyword evidence="1" id="KW-0378">Hydrolase</keyword>
<keyword evidence="4" id="KW-0624">Polysaccharide degradation</keyword>
<evidence type="ECO:0000256" key="2">
    <source>
        <dbReference type="ARBA" id="ARBA00023277"/>
    </source>
</evidence>
<comment type="caution">
    <text evidence="6">The sequence shown here is derived from an EMBL/GenBank/DDBJ whole genome shotgun (WGS) entry which is preliminary data.</text>
</comment>